<dbReference type="EMBL" id="BARV01020680">
    <property type="protein sequence ID" value="GAI30018.1"/>
    <property type="molecule type" value="Genomic_DNA"/>
</dbReference>
<evidence type="ECO:0000259" key="1">
    <source>
        <dbReference type="Pfam" id="PF19313"/>
    </source>
</evidence>
<accession>X1MFI7</accession>
<proteinExistence type="predicted"/>
<name>X1MFI7_9ZZZZ</name>
<comment type="caution">
    <text evidence="2">The sequence shown here is derived from an EMBL/GenBank/DDBJ whole genome shotgun (WGS) entry which is preliminary data.</text>
</comment>
<feature type="non-terminal residue" evidence="2">
    <location>
        <position position="1"/>
    </location>
</feature>
<feature type="non-terminal residue" evidence="2">
    <location>
        <position position="274"/>
    </location>
</feature>
<sequence length="274" mass="30945">NQTWGINFGRHIARKREEIYWSPILRDYGWFGKYKVSYCGHLQGLENLNKGNRIQLMPYLIGGGIQEEEEDSLSRSGDLGLDLKYRLTSNLTADMTVNTDFAQVEADQEQFNMTRFSLFFPEKRGFFLEGADIFRVGERYRAYEPPSTLLFFSRTIGLSEDGREIPVIGGVRITGKTGSYDLGILNVLTGRTSYEEDGEQVNIERTNYSVLRVKRDFLDKSTVGIMVLSKDSLDSSSNIRGAAFDFNLALGKSLKMGGFAAKTFTPDLKGKDWA</sequence>
<reference evidence="2" key="1">
    <citation type="journal article" date="2014" name="Front. Microbiol.">
        <title>High frequency of phylogenetically diverse reductive dehalogenase-homologous genes in deep subseafloor sedimentary metagenomes.</title>
        <authorList>
            <person name="Kawai M."/>
            <person name="Futagami T."/>
            <person name="Toyoda A."/>
            <person name="Takaki Y."/>
            <person name="Nishi S."/>
            <person name="Hori S."/>
            <person name="Arai W."/>
            <person name="Tsubouchi T."/>
            <person name="Morono Y."/>
            <person name="Uchiyama I."/>
            <person name="Ito T."/>
            <person name="Fujiyama A."/>
            <person name="Inagaki F."/>
            <person name="Takami H."/>
        </authorList>
    </citation>
    <scope>NUCLEOTIDE SEQUENCE</scope>
    <source>
        <strain evidence="2">Expedition CK06-06</strain>
    </source>
</reference>
<dbReference type="Pfam" id="PF19313">
    <property type="entry name" value="DUF5916"/>
    <property type="match status" value="1"/>
</dbReference>
<gene>
    <name evidence="2" type="ORF">S06H3_34448</name>
</gene>
<evidence type="ECO:0000313" key="2">
    <source>
        <dbReference type="EMBL" id="GAI30018.1"/>
    </source>
</evidence>
<protein>
    <recommendedName>
        <fullName evidence="1">DUF5916 domain-containing protein</fullName>
    </recommendedName>
</protein>
<dbReference type="InterPro" id="IPR045670">
    <property type="entry name" value="DUF5916"/>
</dbReference>
<organism evidence="2">
    <name type="scientific">marine sediment metagenome</name>
    <dbReference type="NCBI Taxonomy" id="412755"/>
    <lineage>
        <taxon>unclassified sequences</taxon>
        <taxon>metagenomes</taxon>
        <taxon>ecological metagenomes</taxon>
    </lineage>
</organism>
<dbReference type="AlphaFoldDB" id="X1MFI7"/>
<feature type="domain" description="DUF5916" evidence="1">
    <location>
        <begin position="53"/>
        <end position="226"/>
    </location>
</feature>